<evidence type="ECO:0000313" key="3">
    <source>
        <dbReference type="Proteomes" id="UP000003026"/>
    </source>
</evidence>
<keyword evidence="1" id="KW-0175">Coiled coil</keyword>
<dbReference type="AlphaFoldDB" id="I9QYD8"/>
<accession>I9QYD8</accession>
<protein>
    <submittedName>
        <fullName evidence="2">Uncharacterized protein</fullName>
    </submittedName>
</protein>
<dbReference type="EMBL" id="AKNW01000003">
    <property type="protein sequence ID" value="EJB37999.1"/>
    <property type="molecule type" value="Genomic_DNA"/>
</dbReference>
<organism evidence="2 3">
    <name type="scientific">Helicobacter pylori NQ4044</name>
    <dbReference type="NCBI Taxonomy" id="992028"/>
    <lineage>
        <taxon>Bacteria</taxon>
        <taxon>Pseudomonadati</taxon>
        <taxon>Campylobacterota</taxon>
        <taxon>Epsilonproteobacteria</taxon>
        <taxon>Campylobacterales</taxon>
        <taxon>Helicobacteraceae</taxon>
        <taxon>Helicobacter</taxon>
    </lineage>
</organism>
<comment type="caution">
    <text evidence="2">The sequence shown here is derived from an EMBL/GenBank/DDBJ whole genome shotgun (WGS) entry which is preliminary data.</text>
</comment>
<feature type="coiled-coil region" evidence="1">
    <location>
        <begin position="14"/>
        <end position="41"/>
    </location>
</feature>
<reference evidence="2 3" key="1">
    <citation type="submission" date="2012-04" db="EMBL/GenBank/DDBJ databases">
        <title>Genome sequence of Helicobacter pylori NQ4044.</title>
        <authorList>
            <person name="Blanchard T.G."/>
            <person name="Czinn S.J."/>
            <person name="McCracken C."/>
            <person name="Abolude K."/>
            <person name="Maroo A."/>
            <person name="Santana-Cruz I."/>
            <person name="Tallon L.J."/>
            <person name="Ficke F.W.F."/>
        </authorList>
    </citation>
    <scope>NUCLEOTIDE SEQUENCE [LARGE SCALE GENOMIC DNA]</scope>
    <source>
        <strain evidence="2 3">NQ4044</strain>
    </source>
</reference>
<dbReference type="Proteomes" id="UP000003026">
    <property type="component" value="Unassembled WGS sequence"/>
</dbReference>
<dbReference type="PATRIC" id="fig|992028.3.peg.438"/>
<sequence length="45" mass="5638">MPNTTNKDYTKYSQRQLFNLMNKKEQEIEKLKRDRAYLEKKWLKS</sequence>
<proteinExistence type="predicted"/>
<evidence type="ECO:0000256" key="1">
    <source>
        <dbReference type="SAM" id="Coils"/>
    </source>
</evidence>
<evidence type="ECO:0000313" key="2">
    <source>
        <dbReference type="EMBL" id="EJB37999.1"/>
    </source>
</evidence>
<gene>
    <name evidence="2" type="ORF">HPNQ4044_0446</name>
</gene>
<name>I9QYD8_HELPX</name>